<dbReference type="Proteomes" id="UP000186108">
    <property type="component" value="Plasmid pR1CP1"/>
</dbReference>
<dbReference type="RefSeq" id="WP_155773116.1">
    <property type="nucleotide sequence ID" value="NZ_CP009112.1"/>
</dbReference>
<name>A0A1B1KIQ1_RHOOP</name>
<feature type="compositionally biased region" description="Basic residues" evidence="1">
    <location>
        <begin position="95"/>
        <end position="104"/>
    </location>
</feature>
<feature type="region of interest" description="Disordered" evidence="1">
    <location>
        <begin position="77"/>
        <end position="104"/>
    </location>
</feature>
<organism evidence="2 3">
    <name type="scientific">Rhodococcus opacus</name>
    <name type="common">Nocardia opaca</name>
    <dbReference type="NCBI Taxonomy" id="37919"/>
    <lineage>
        <taxon>Bacteria</taxon>
        <taxon>Bacillati</taxon>
        <taxon>Actinomycetota</taxon>
        <taxon>Actinomycetes</taxon>
        <taxon>Mycobacteriales</taxon>
        <taxon>Nocardiaceae</taxon>
        <taxon>Rhodococcus</taxon>
    </lineage>
</organism>
<geneLocation type="plasmid" evidence="3">
    <name>pr1cp1</name>
</geneLocation>
<dbReference type="EMBL" id="CP009112">
    <property type="protein sequence ID" value="ANS32492.1"/>
    <property type="molecule type" value="Genomic_DNA"/>
</dbReference>
<sequence>MVPHDPEQEPPDDAVEDRVDEHDHLAGLLELTDEFFRQASPQVRAERALFLTTQHRWSPECGFHAYLDSLSFTAPRTAKSDEEQHAVTGPGVRPARLRRTGGYW</sequence>
<gene>
    <name evidence="2" type="ORF">R1CP_39545</name>
</gene>
<evidence type="ECO:0000313" key="3">
    <source>
        <dbReference type="Proteomes" id="UP000186108"/>
    </source>
</evidence>
<feature type="region of interest" description="Disordered" evidence="1">
    <location>
        <begin position="1"/>
        <end position="20"/>
    </location>
</feature>
<reference evidence="2 3" key="1">
    <citation type="submission" date="2014-07" db="EMBL/GenBank/DDBJ databases">
        <authorList>
            <person name="Zhang J.E."/>
            <person name="Yang H."/>
            <person name="Guo J."/>
            <person name="Deng Z."/>
            <person name="Luo H."/>
            <person name="Luo M."/>
            <person name="Zhao B."/>
        </authorList>
    </citation>
    <scope>NUCLEOTIDE SEQUENCE [LARGE SCALE GENOMIC DNA]</scope>
    <source>
        <strain evidence="2 3">1CP</strain>
        <plasmid evidence="3">Plasmid pr1cp1</plasmid>
    </source>
</reference>
<protein>
    <submittedName>
        <fullName evidence="2">Uncharacterized protein</fullName>
    </submittedName>
</protein>
<accession>A0A1B1KIQ1</accession>
<evidence type="ECO:0000256" key="1">
    <source>
        <dbReference type="SAM" id="MobiDB-lite"/>
    </source>
</evidence>
<proteinExistence type="predicted"/>
<keyword evidence="2" id="KW-0614">Plasmid</keyword>
<evidence type="ECO:0000313" key="2">
    <source>
        <dbReference type="EMBL" id="ANS32492.1"/>
    </source>
</evidence>
<dbReference type="AlphaFoldDB" id="A0A1B1KIQ1"/>